<dbReference type="InterPro" id="IPR003615">
    <property type="entry name" value="HNH_nuc"/>
</dbReference>
<feature type="domain" description="HNH nuclease" evidence="1">
    <location>
        <begin position="239"/>
        <end position="288"/>
    </location>
</feature>
<dbReference type="OrthoDB" id="4464809at2"/>
<dbReference type="GO" id="GO:0004519">
    <property type="term" value="F:endonuclease activity"/>
    <property type="evidence" value="ECO:0007669"/>
    <property type="project" value="UniProtKB-KW"/>
</dbReference>
<dbReference type="AlphaFoldDB" id="A0A4P7IGA8"/>
<dbReference type="KEGG" id="nsn:EXE58_06095"/>
<keyword evidence="2" id="KW-0255">Endonuclease</keyword>
<name>A0A4P7IGA8_9ACTN</name>
<protein>
    <submittedName>
        <fullName evidence="2">HNH endonuclease</fullName>
    </submittedName>
</protein>
<gene>
    <name evidence="2" type="ORF">EXE58_06095</name>
</gene>
<dbReference type="EMBL" id="CP038436">
    <property type="protein sequence ID" value="QBX55067.1"/>
    <property type="molecule type" value="Genomic_DNA"/>
</dbReference>
<evidence type="ECO:0000259" key="1">
    <source>
        <dbReference type="Pfam" id="PF13391"/>
    </source>
</evidence>
<sequence length="342" mass="37960">MTSGTDTDVRQHLRLSSCWVVVVPLVDLADLTPLHAERLQWFLDREDETTGFPPPLRADIHLSSRPKGIFKPRDLDYALSIRINLDSPYPDGDVYDRDDGTWFFAYHQENSDPAQRDREYTNLGLLRCIEDRIPVGVLRERVPDTNNRDKYDILGLAVPTGWADGFFSFEGVRPDGFWAATATAVEVLLADAEESLDSEPEEVPDDDYDARRRVSRQIVARRGQSQFRAALLSAYGGACAVTGTAATAVLEAAHIRPYRGPASNTVPNGLLLRADIHTLFDLALIAVDPMTRRIKVSEELAGTPYDEVDGTQLREPKDSSLAASVDALSTAWAFFLAAEQAR</sequence>
<keyword evidence="2" id="KW-0378">Hydrolase</keyword>
<evidence type="ECO:0000313" key="2">
    <source>
        <dbReference type="EMBL" id="QBX55067.1"/>
    </source>
</evidence>
<reference evidence="2 3" key="1">
    <citation type="submission" date="2019-03" db="EMBL/GenBank/DDBJ databases">
        <title>Three New Species of Nocardioides, Nocardioides euryhalodurans sp. nov., Nocardioides seonyuensis sp. nov. and Nocardioides eburneoflavus sp. nov. Iolated from Soil.</title>
        <authorList>
            <person name="Roh S.G."/>
            <person name="Lee C."/>
            <person name="Kim M.-K."/>
            <person name="Kim S.B."/>
        </authorList>
    </citation>
    <scope>NUCLEOTIDE SEQUENCE [LARGE SCALE GENOMIC DNA]</scope>
    <source>
        <strain evidence="2 3">MMS17-SY207-3</strain>
    </source>
</reference>
<dbReference type="Proteomes" id="UP000294853">
    <property type="component" value="Chromosome"/>
</dbReference>
<evidence type="ECO:0000313" key="3">
    <source>
        <dbReference type="Proteomes" id="UP000294853"/>
    </source>
</evidence>
<keyword evidence="3" id="KW-1185">Reference proteome</keyword>
<proteinExistence type="predicted"/>
<organism evidence="2 3">
    <name type="scientific">Nocardioides seonyuensis</name>
    <dbReference type="NCBI Taxonomy" id="2518371"/>
    <lineage>
        <taxon>Bacteria</taxon>
        <taxon>Bacillati</taxon>
        <taxon>Actinomycetota</taxon>
        <taxon>Actinomycetes</taxon>
        <taxon>Propionibacteriales</taxon>
        <taxon>Nocardioidaceae</taxon>
        <taxon>Nocardioides</taxon>
    </lineage>
</organism>
<dbReference type="Pfam" id="PF13391">
    <property type="entry name" value="HNH_2"/>
    <property type="match status" value="1"/>
</dbReference>
<keyword evidence="2" id="KW-0540">Nuclease</keyword>
<accession>A0A4P7IGA8</accession>